<keyword evidence="4 6" id="KW-0472">Membrane</keyword>
<dbReference type="OrthoDB" id="5982228at2759"/>
<dbReference type="PANTHER" id="PTHR11785">
    <property type="entry name" value="AMINO ACID TRANSPORTER"/>
    <property type="match status" value="1"/>
</dbReference>
<gene>
    <name evidence="7" type="ORF">C7212DRAFT_217500</name>
</gene>
<dbReference type="InterPro" id="IPR002293">
    <property type="entry name" value="AA/rel_permease1"/>
</dbReference>
<evidence type="ECO:0008006" key="9">
    <source>
        <dbReference type="Google" id="ProtNLM"/>
    </source>
</evidence>
<comment type="caution">
    <text evidence="7">The sequence shown here is derived from an EMBL/GenBank/DDBJ whole genome shotgun (WGS) entry which is preliminary data.</text>
</comment>
<name>A0A317SIE8_9PEZI</name>
<proteinExistence type="predicted"/>
<feature type="transmembrane region" description="Helical" evidence="6">
    <location>
        <begin position="442"/>
        <end position="468"/>
    </location>
</feature>
<evidence type="ECO:0000313" key="7">
    <source>
        <dbReference type="EMBL" id="PWW73527.1"/>
    </source>
</evidence>
<dbReference type="STRING" id="42249.A0A317SIE8"/>
<evidence type="ECO:0000313" key="8">
    <source>
        <dbReference type="Proteomes" id="UP000246991"/>
    </source>
</evidence>
<keyword evidence="8" id="KW-1185">Reference proteome</keyword>
<feature type="transmembrane region" description="Helical" evidence="6">
    <location>
        <begin position="317"/>
        <end position="340"/>
    </location>
</feature>
<comment type="subcellular location">
    <subcellularLocation>
        <location evidence="1">Membrane</location>
        <topology evidence="1">Multi-pass membrane protein</topology>
    </subcellularLocation>
</comment>
<evidence type="ECO:0000256" key="3">
    <source>
        <dbReference type="ARBA" id="ARBA00022989"/>
    </source>
</evidence>
<dbReference type="Pfam" id="PF13520">
    <property type="entry name" value="AA_permease_2"/>
    <property type="match status" value="1"/>
</dbReference>
<sequence length="638" mass="69635">MSGNLRPRDGESVEFCSADSDDGPNYAPRERAFGDYEREFPAVGTAVGAANGRSDDPTVYDIQTFVIPEDRKLGYWSTAALICNRMIGTGIFSTPSTILRATGTPAGTLLLWCVGAFFAYCGMSVFLELGTALPRSGGEKVYLERIYRKPKYIATCVYAIQFILLGNTAGNAVSCAAHFLRAVDPAKYSVNIQLHPGARIPAPPPDGLSKGLAVGVITLNCLIHFYWPKFGGKYLMTAFAALKISLLVLIMIAGIAAGAGVGLNNPQRENFYGDGAWKRDGATDAPGSWAAALLAVRWENANYVLGEVRQPAKTLRVSAPIAILGVAALYILANIAYFAALPKEVIQKGGVTVAADFFLDVFGGNAFATTIVPLCIAASAFGNVLAVTFANSRVKQELGKEGVLPWSRFWASDKPFGTPAAALLLHWVFSIIIISAPSSEEAYNFFIWVFTSSQTWVSLFIGAGLLYLQHSPSQSEVWAAERTDYHVWWPFTLTFCLACIFLLIAPFIPNEYAEGSLLTGSIPYYVFPTVSCCVLASGFVYWVGFAKIWPEFGFTLEVERTEDEFGNEVIKYKHVNRQRETHAEASSTSALPQFREKVGLSEMQMCQRKEVFPGASQDGENNVHDYPPRAHTHPKPSR</sequence>
<evidence type="ECO:0000256" key="4">
    <source>
        <dbReference type="ARBA" id="ARBA00023136"/>
    </source>
</evidence>
<organism evidence="7 8">
    <name type="scientific">Tuber magnatum</name>
    <name type="common">white Piedmont truffle</name>
    <dbReference type="NCBI Taxonomy" id="42249"/>
    <lineage>
        <taxon>Eukaryota</taxon>
        <taxon>Fungi</taxon>
        <taxon>Dikarya</taxon>
        <taxon>Ascomycota</taxon>
        <taxon>Pezizomycotina</taxon>
        <taxon>Pezizomycetes</taxon>
        <taxon>Pezizales</taxon>
        <taxon>Tuberaceae</taxon>
        <taxon>Tuber</taxon>
    </lineage>
</organism>
<feature type="transmembrane region" description="Helical" evidence="6">
    <location>
        <begin position="488"/>
        <end position="508"/>
    </location>
</feature>
<evidence type="ECO:0000256" key="5">
    <source>
        <dbReference type="SAM" id="MobiDB-lite"/>
    </source>
</evidence>
<dbReference type="InterPro" id="IPR050598">
    <property type="entry name" value="AminoAcid_Transporter"/>
</dbReference>
<protein>
    <recommendedName>
        <fullName evidence="9">Amino acid transporter</fullName>
    </recommendedName>
</protein>
<accession>A0A317SIE8</accession>
<keyword evidence="3 6" id="KW-1133">Transmembrane helix</keyword>
<feature type="transmembrane region" description="Helical" evidence="6">
    <location>
        <begin position="524"/>
        <end position="544"/>
    </location>
</feature>
<dbReference type="Gene3D" id="1.20.1740.10">
    <property type="entry name" value="Amino acid/polyamine transporter I"/>
    <property type="match status" value="1"/>
</dbReference>
<evidence type="ECO:0000256" key="6">
    <source>
        <dbReference type="SAM" id="Phobius"/>
    </source>
</evidence>
<evidence type="ECO:0000256" key="1">
    <source>
        <dbReference type="ARBA" id="ARBA00004141"/>
    </source>
</evidence>
<feature type="transmembrane region" description="Helical" evidence="6">
    <location>
        <begin position="208"/>
        <end position="227"/>
    </location>
</feature>
<feature type="transmembrane region" description="Helical" evidence="6">
    <location>
        <begin position="152"/>
        <end position="180"/>
    </location>
</feature>
<feature type="transmembrane region" description="Helical" evidence="6">
    <location>
        <begin position="239"/>
        <end position="263"/>
    </location>
</feature>
<feature type="transmembrane region" description="Helical" evidence="6">
    <location>
        <begin position="416"/>
        <end position="436"/>
    </location>
</feature>
<dbReference type="GO" id="GO:0015179">
    <property type="term" value="F:L-amino acid transmembrane transporter activity"/>
    <property type="evidence" value="ECO:0007669"/>
    <property type="project" value="TreeGrafter"/>
</dbReference>
<keyword evidence="2 6" id="KW-0812">Transmembrane</keyword>
<dbReference type="PANTHER" id="PTHR11785:SF382">
    <property type="entry name" value="LOW-AFFINITY METHIONINE PERMEASE"/>
    <property type="match status" value="1"/>
</dbReference>
<feature type="region of interest" description="Disordered" evidence="5">
    <location>
        <begin position="611"/>
        <end position="638"/>
    </location>
</feature>
<reference evidence="7 8" key="1">
    <citation type="submission" date="2018-03" db="EMBL/GenBank/DDBJ databases">
        <title>Genomes of Pezizomycetes fungi and the evolution of truffles.</title>
        <authorList>
            <person name="Murat C."/>
            <person name="Payen T."/>
            <person name="Noel B."/>
            <person name="Kuo A."/>
            <person name="Martin F.M."/>
        </authorList>
    </citation>
    <scope>NUCLEOTIDE SEQUENCE [LARGE SCALE GENOMIC DNA]</scope>
    <source>
        <strain evidence="7">091103-1</strain>
    </source>
</reference>
<feature type="region of interest" description="Disordered" evidence="5">
    <location>
        <begin position="1"/>
        <end position="28"/>
    </location>
</feature>
<feature type="transmembrane region" description="Helical" evidence="6">
    <location>
        <begin position="109"/>
        <end position="131"/>
    </location>
</feature>
<feature type="transmembrane region" description="Helical" evidence="6">
    <location>
        <begin position="366"/>
        <end position="390"/>
    </location>
</feature>
<feature type="compositionally biased region" description="Basic and acidic residues" evidence="5">
    <location>
        <begin position="1"/>
        <end position="11"/>
    </location>
</feature>
<dbReference type="GO" id="GO:0016020">
    <property type="term" value="C:membrane"/>
    <property type="evidence" value="ECO:0007669"/>
    <property type="project" value="UniProtKB-SubCell"/>
</dbReference>
<dbReference type="EMBL" id="PYWC01000078">
    <property type="protein sequence ID" value="PWW73527.1"/>
    <property type="molecule type" value="Genomic_DNA"/>
</dbReference>
<dbReference type="AlphaFoldDB" id="A0A317SIE8"/>
<dbReference type="Proteomes" id="UP000246991">
    <property type="component" value="Unassembled WGS sequence"/>
</dbReference>
<evidence type="ECO:0000256" key="2">
    <source>
        <dbReference type="ARBA" id="ARBA00022692"/>
    </source>
</evidence>